<gene>
    <name evidence="3" type="ORF">A3D07_03755</name>
</gene>
<organism evidence="3 4">
    <name type="scientific">Candidatus Curtissbacteria bacterium RIFCSPHIGHO2_02_FULL_42_15</name>
    <dbReference type="NCBI Taxonomy" id="1797716"/>
    <lineage>
        <taxon>Bacteria</taxon>
        <taxon>Candidatus Curtissiibacteriota</taxon>
    </lineage>
</organism>
<dbReference type="Proteomes" id="UP000177124">
    <property type="component" value="Unassembled WGS sequence"/>
</dbReference>
<dbReference type="AlphaFoldDB" id="A0A1F5GJE2"/>
<evidence type="ECO:0000256" key="2">
    <source>
        <dbReference type="SAM" id="Phobius"/>
    </source>
</evidence>
<sequence>MKNIYLVVTIAIAVVLILLGTAILLVEFKGGRNAQTDSLDQKTQEAGGQAGEAQEISKEEYERQAIFERPREGTAPASTAPVIEIPE</sequence>
<comment type="caution">
    <text evidence="3">The sequence shown here is derived from an EMBL/GenBank/DDBJ whole genome shotgun (WGS) entry which is preliminary data.</text>
</comment>
<accession>A0A1F5GJE2</accession>
<keyword evidence="2" id="KW-1133">Transmembrane helix</keyword>
<feature type="region of interest" description="Disordered" evidence="1">
    <location>
        <begin position="68"/>
        <end position="87"/>
    </location>
</feature>
<feature type="region of interest" description="Disordered" evidence="1">
    <location>
        <begin position="35"/>
        <end position="55"/>
    </location>
</feature>
<evidence type="ECO:0000256" key="1">
    <source>
        <dbReference type="SAM" id="MobiDB-lite"/>
    </source>
</evidence>
<evidence type="ECO:0000313" key="4">
    <source>
        <dbReference type="Proteomes" id="UP000177124"/>
    </source>
</evidence>
<protein>
    <submittedName>
        <fullName evidence="3">Uncharacterized protein</fullName>
    </submittedName>
</protein>
<evidence type="ECO:0000313" key="3">
    <source>
        <dbReference type="EMBL" id="OGD91996.1"/>
    </source>
</evidence>
<reference evidence="3 4" key="1">
    <citation type="journal article" date="2016" name="Nat. Commun.">
        <title>Thousands of microbial genomes shed light on interconnected biogeochemical processes in an aquifer system.</title>
        <authorList>
            <person name="Anantharaman K."/>
            <person name="Brown C.T."/>
            <person name="Hug L.A."/>
            <person name="Sharon I."/>
            <person name="Castelle C.J."/>
            <person name="Probst A.J."/>
            <person name="Thomas B.C."/>
            <person name="Singh A."/>
            <person name="Wilkins M.J."/>
            <person name="Karaoz U."/>
            <person name="Brodie E.L."/>
            <person name="Williams K.H."/>
            <person name="Hubbard S.S."/>
            <person name="Banfield J.F."/>
        </authorList>
    </citation>
    <scope>NUCLEOTIDE SEQUENCE [LARGE SCALE GENOMIC DNA]</scope>
</reference>
<keyword evidence="2" id="KW-0812">Transmembrane</keyword>
<proteinExistence type="predicted"/>
<feature type="transmembrane region" description="Helical" evidence="2">
    <location>
        <begin position="6"/>
        <end position="26"/>
    </location>
</feature>
<keyword evidence="2" id="KW-0472">Membrane</keyword>
<dbReference type="EMBL" id="MFBF01000007">
    <property type="protein sequence ID" value="OGD91996.1"/>
    <property type="molecule type" value="Genomic_DNA"/>
</dbReference>
<feature type="compositionally biased region" description="Low complexity" evidence="1">
    <location>
        <begin position="44"/>
        <end position="54"/>
    </location>
</feature>
<name>A0A1F5GJE2_9BACT</name>